<evidence type="ECO:0008006" key="3">
    <source>
        <dbReference type="Google" id="ProtNLM"/>
    </source>
</evidence>
<organism evidence="1 2">
    <name type="scientific">Dissulfuribacter thermophilus</name>
    <dbReference type="NCBI Taxonomy" id="1156395"/>
    <lineage>
        <taxon>Bacteria</taxon>
        <taxon>Pseudomonadati</taxon>
        <taxon>Thermodesulfobacteriota</taxon>
        <taxon>Dissulfuribacteria</taxon>
        <taxon>Dissulfuribacterales</taxon>
        <taxon>Dissulfuribacteraceae</taxon>
        <taxon>Dissulfuribacter</taxon>
    </lineage>
</organism>
<dbReference type="STRING" id="1156395.DBT_2020"/>
<dbReference type="RefSeq" id="WP_067619751.1">
    <property type="nucleotide sequence ID" value="NZ_MAGO01000011.1"/>
</dbReference>
<dbReference type="AlphaFoldDB" id="A0A1B9F3G7"/>
<protein>
    <recommendedName>
        <fullName evidence="3">CRISPR-associated protein, Cas6-related</fullName>
    </recommendedName>
</protein>
<gene>
    <name evidence="1" type="ORF">DBT_2020</name>
</gene>
<proteinExistence type="predicted"/>
<dbReference type="Proteomes" id="UP000093080">
    <property type="component" value="Unassembled WGS sequence"/>
</dbReference>
<dbReference type="OrthoDB" id="9779370at2"/>
<sequence>MDSEHTINLCYKVKGDTLPVDHGFALFGSISKILPHFHSETRVGLRFIRGRYVGNGLLSIKPISELVLRMPSSLIPEYLSLSGKSLDISGHRVDIGVPLTKPLIPATALYAHLVTTKNGHNEERFKQEIVRQMKGLNVRGKFKLGKRRTFKVHGKQVVGYSLLISELTAEESIVLQEHGLGGRRKMGCGFFEPWRPKNAI</sequence>
<evidence type="ECO:0000313" key="1">
    <source>
        <dbReference type="EMBL" id="OCC14479.1"/>
    </source>
</evidence>
<dbReference type="PATRIC" id="fig|1156395.6.peg.2044"/>
<dbReference type="NCBIfam" id="TIGR02807">
    <property type="entry name" value="cas6_cmx6"/>
    <property type="match status" value="1"/>
</dbReference>
<evidence type="ECO:0000313" key="2">
    <source>
        <dbReference type="Proteomes" id="UP000093080"/>
    </source>
</evidence>
<name>A0A1B9F3G7_9BACT</name>
<dbReference type="InterPro" id="IPR014174">
    <property type="entry name" value="CRISPR-assoc_prot_Cas6/Cmx6"/>
</dbReference>
<reference evidence="1 2" key="1">
    <citation type="submission" date="2016-06" db="EMBL/GenBank/DDBJ databases">
        <title>Respiratory ammonification of nitrate coupled to the oxidation of elemental sulfur in deep-sea autotrophic thermophilic bacteria.</title>
        <authorList>
            <person name="Slobodkina G.B."/>
            <person name="Mardanov A.V."/>
            <person name="Ravin N.V."/>
            <person name="Frolova A.A."/>
            <person name="Viryasiv M.B."/>
            <person name="Chernyh N.A."/>
            <person name="Bonch-Osmolovskaya E.A."/>
            <person name="Slobodkin A.I."/>
        </authorList>
    </citation>
    <scope>NUCLEOTIDE SEQUENCE [LARGE SCALE GENOMIC DNA]</scope>
    <source>
        <strain evidence="1 2">S69</strain>
    </source>
</reference>
<dbReference type="Pfam" id="PF09559">
    <property type="entry name" value="Cas6"/>
    <property type="match status" value="1"/>
</dbReference>
<keyword evidence="2" id="KW-1185">Reference proteome</keyword>
<comment type="caution">
    <text evidence="1">The sequence shown here is derived from an EMBL/GenBank/DDBJ whole genome shotgun (WGS) entry which is preliminary data.</text>
</comment>
<accession>A0A1B9F3G7</accession>
<dbReference type="EMBL" id="MAGO01000011">
    <property type="protein sequence ID" value="OCC14479.1"/>
    <property type="molecule type" value="Genomic_DNA"/>
</dbReference>